<sequence>MMSGISSFIRGTALLSLPSVAGAASVVTGSSCFRSVFLFLSFSFIASLGKAVIFEPTLSETRPAEILVGSQLIKELLEPDVQKSHTDPYHPMRNRVVNATTGLLEP</sequence>
<evidence type="ECO:0000313" key="3">
    <source>
        <dbReference type="Proteomes" id="UP001153269"/>
    </source>
</evidence>
<keyword evidence="1" id="KW-0732">Signal</keyword>
<dbReference type="EMBL" id="CADEAL010003996">
    <property type="protein sequence ID" value="CAB1449004.1"/>
    <property type="molecule type" value="Genomic_DNA"/>
</dbReference>
<comment type="caution">
    <text evidence="2">The sequence shown here is derived from an EMBL/GenBank/DDBJ whole genome shotgun (WGS) entry which is preliminary data.</text>
</comment>
<organism evidence="2 3">
    <name type="scientific">Pleuronectes platessa</name>
    <name type="common">European plaice</name>
    <dbReference type="NCBI Taxonomy" id="8262"/>
    <lineage>
        <taxon>Eukaryota</taxon>
        <taxon>Metazoa</taxon>
        <taxon>Chordata</taxon>
        <taxon>Craniata</taxon>
        <taxon>Vertebrata</taxon>
        <taxon>Euteleostomi</taxon>
        <taxon>Actinopterygii</taxon>
        <taxon>Neopterygii</taxon>
        <taxon>Teleostei</taxon>
        <taxon>Neoteleostei</taxon>
        <taxon>Acanthomorphata</taxon>
        <taxon>Carangaria</taxon>
        <taxon>Pleuronectiformes</taxon>
        <taxon>Pleuronectoidei</taxon>
        <taxon>Pleuronectidae</taxon>
        <taxon>Pleuronectes</taxon>
    </lineage>
</organism>
<protein>
    <submittedName>
        <fullName evidence="2">Uncharacterized protein</fullName>
    </submittedName>
</protein>
<feature type="signal peptide" evidence="1">
    <location>
        <begin position="1"/>
        <end position="23"/>
    </location>
</feature>
<reference evidence="2" key="1">
    <citation type="submission" date="2020-03" db="EMBL/GenBank/DDBJ databases">
        <authorList>
            <person name="Weist P."/>
        </authorList>
    </citation>
    <scope>NUCLEOTIDE SEQUENCE</scope>
</reference>
<accession>A0A9N7VGD5</accession>
<dbReference type="AlphaFoldDB" id="A0A9N7VGD5"/>
<name>A0A9N7VGD5_PLEPL</name>
<keyword evidence="3" id="KW-1185">Reference proteome</keyword>
<feature type="chain" id="PRO_5040235032" evidence="1">
    <location>
        <begin position="24"/>
        <end position="106"/>
    </location>
</feature>
<evidence type="ECO:0000313" key="2">
    <source>
        <dbReference type="EMBL" id="CAB1449004.1"/>
    </source>
</evidence>
<gene>
    <name evidence="2" type="ORF">PLEPLA_LOCUS36654</name>
</gene>
<evidence type="ECO:0000256" key="1">
    <source>
        <dbReference type="SAM" id="SignalP"/>
    </source>
</evidence>
<dbReference type="Proteomes" id="UP001153269">
    <property type="component" value="Unassembled WGS sequence"/>
</dbReference>
<proteinExistence type="predicted"/>